<dbReference type="InterPro" id="IPR051343">
    <property type="entry name" value="G-type_lectin_kinases/EP1-like"/>
</dbReference>
<organism evidence="4 6">
    <name type="scientific">Ficus carica</name>
    <name type="common">Common fig</name>
    <dbReference type="NCBI Taxonomy" id="3494"/>
    <lineage>
        <taxon>Eukaryota</taxon>
        <taxon>Viridiplantae</taxon>
        <taxon>Streptophyta</taxon>
        <taxon>Embryophyta</taxon>
        <taxon>Tracheophyta</taxon>
        <taxon>Spermatophyta</taxon>
        <taxon>Magnoliopsida</taxon>
        <taxon>eudicotyledons</taxon>
        <taxon>Gunneridae</taxon>
        <taxon>Pentapetalae</taxon>
        <taxon>rosids</taxon>
        <taxon>fabids</taxon>
        <taxon>Rosales</taxon>
        <taxon>Moraceae</taxon>
        <taxon>Ficeae</taxon>
        <taxon>Ficus</taxon>
    </lineage>
</organism>
<dbReference type="Gramene" id="FCD_00015906-RA">
    <property type="protein sequence ID" value="FCD_00015906-RA:cds"/>
    <property type="gene ID" value="FCD_00015906"/>
</dbReference>
<evidence type="ECO:0000313" key="4">
    <source>
        <dbReference type="EMBL" id="GMN26570.1"/>
    </source>
</evidence>
<sequence length="115" mass="12460">MALSSPSEHIFLLPLFLLLLPISAFAQTNNGLNISVGTSLTATQNSSPWLSPSGDFAFGFRQLPNQNNHFLLCIWYAKIPDKTIVWYAGNNPPATAPTGSKVDLTSDRGLVLTDL</sequence>
<dbReference type="AlphaFoldDB" id="A0AA87Z6U6"/>
<feature type="signal peptide" evidence="3">
    <location>
        <begin position="1"/>
        <end position="26"/>
    </location>
</feature>
<dbReference type="EMBL" id="BTGU01000001">
    <property type="protein sequence ID" value="GMN26580.1"/>
    <property type="molecule type" value="Genomic_DNA"/>
</dbReference>
<dbReference type="EMBL" id="BTGU01000001">
    <property type="protein sequence ID" value="GMN26570.1"/>
    <property type="molecule type" value="Genomic_DNA"/>
</dbReference>
<dbReference type="PANTHER" id="PTHR47976:SF15">
    <property type="entry name" value="G-TYPE LECTIN S-RECEPTOR-LIKE SERINE_THREONINE-PROTEIN KINASE RLK1"/>
    <property type="match status" value="1"/>
</dbReference>
<keyword evidence="1 3" id="KW-0732">Signal</keyword>
<protein>
    <recommendedName>
        <fullName evidence="7">Non-specific serine/threonine protein kinase</fullName>
    </recommendedName>
</protein>
<dbReference type="Proteomes" id="UP001187192">
    <property type="component" value="Unassembled WGS sequence"/>
</dbReference>
<accession>A0AA87Z6U6</accession>
<dbReference type="SUPFAM" id="SSF51110">
    <property type="entry name" value="alpha-D-mannose-specific plant lectins"/>
    <property type="match status" value="1"/>
</dbReference>
<comment type="caution">
    <text evidence="4">The sequence shown here is derived from an EMBL/GenBank/DDBJ whole genome shotgun (WGS) entry which is preliminary data.</text>
</comment>
<evidence type="ECO:0000256" key="3">
    <source>
        <dbReference type="SAM" id="SignalP"/>
    </source>
</evidence>
<dbReference type="PANTHER" id="PTHR47976">
    <property type="entry name" value="G-TYPE LECTIN S-RECEPTOR-LIKE SERINE/THREONINE-PROTEIN KINASE SD2-5"/>
    <property type="match status" value="1"/>
</dbReference>
<keyword evidence="6" id="KW-1185">Reference proteome</keyword>
<name>A0AA87Z6U6_FICCA</name>
<dbReference type="InterPro" id="IPR036426">
    <property type="entry name" value="Bulb-type_lectin_dom_sf"/>
</dbReference>
<gene>
    <name evidence="4" type="ORF">TIFTF001_001362</name>
    <name evidence="5" type="ORF">TIFTF001_001363</name>
</gene>
<proteinExistence type="predicted"/>
<feature type="chain" id="PRO_5041851636" description="Non-specific serine/threonine protein kinase" evidence="3">
    <location>
        <begin position="27"/>
        <end position="115"/>
    </location>
</feature>
<keyword evidence="2" id="KW-1015">Disulfide bond</keyword>
<evidence type="ECO:0000313" key="5">
    <source>
        <dbReference type="EMBL" id="GMN26580.1"/>
    </source>
</evidence>
<evidence type="ECO:0008006" key="7">
    <source>
        <dbReference type="Google" id="ProtNLM"/>
    </source>
</evidence>
<reference evidence="4" key="1">
    <citation type="submission" date="2023-07" db="EMBL/GenBank/DDBJ databases">
        <title>draft genome sequence of fig (Ficus carica).</title>
        <authorList>
            <person name="Takahashi T."/>
            <person name="Nishimura K."/>
        </authorList>
    </citation>
    <scope>NUCLEOTIDE SEQUENCE</scope>
</reference>
<evidence type="ECO:0000256" key="2">
    <source>
        <dbReference type="ARBA" id="ARBA00023157"/>
    </source>
</evidence>
<evidence type="ECO:0000313" key="6">
    <source>
        <dbReference type="Proteomes" id="UP001187192"/>
    </source>
</evidence>
<evidence type="ECO:0000256" key="1">
    <source>
        <dbReference type="ARBA" id="ARBA00022729"/>
    </source>
</evidence>